<dbReference type="GO" id="GO:0005230">
    <property type="term" value="F:extracellular ligand-gated monoatomic ion channel activity"/>
    <property type="evidence" value="ECO:0007669"/>
    <property type="project" value="InterPro"/>
</dbReference>
<dbReference type="FunFam" id="1.20.58.390:FF:000073">
    <property type="entry name" value="Neuronal acetylcholine receptor subunit alpha-9-II"/>
    <property type="match status" value="1"/>
</dbReference>
<dbReference type="EMBL" id="JAODUO010000603">
    <property type="protein sequence ID" value="KAK2177351.1"/>
    <property type="molecule type" value="Genomic_DNA"/>
</dbReference>
<dbReference type="Pfam" id="PF02931">
    <property type="entry name" value="Neur_chan_LBD"/>
    <property type="match status" value="1"/>
</dbReference>
<evidence type="ECO:0000256" key="4">
    <source>
        <dbReference type="ARBA" id="ARBA00023136"/>
    </source>
</evidence>
<dbReference type="Pfam" id="PF02932">
    <property type="entry name" value="Neur_chan_memb"/>
    <property type="match status" value="1"/>
</dbReference>
<evidence type="ECO:0000313" key="8">
    <source>
        <dbReference type="EMBL" id="KAK2177351.1"/>
    </source>
</evidence>
<dbReference type="GO" id="GO:0016020">
    <property type="term" value="C:membrane"/>
    <property type="evidence" value="ECO:0007669"/>
    <property type="project" value="UniProtKB-SubCell"/>
</dbReference>
<dbReference type="PANTHER" id="PTHR18945">
    <property type="entry name" value="NEUROTRANSMITTER GATED ION CHANNEL"/>
    <property type="match status" value="1"/>
</dbReference>
<feature type="domain" description="Neurotransmitter-gated ion-channel ligand-binding" evidence="6">
    <location>
        <begin position="1"/>
        <end position="91"/>
    </location>
</feature>
<evidence type="ECO:0000256" key="1">
    <source>
        <dbReference type="ARBA" id="ARBA00004141"/>
    </source>
</evidence>
<reference evidence="8" key="1">
    <citation type="journal article" date="2023" name="Mol. Biol. Evol.">
        <title>Third-Generation Sequencing Reveals the Adaptive Role of the Epigenome in Three Deep-Sea Polychaetes.</title>
        <authorList>
            <person name="Perez M."/>
            <person name="Aroh O."/>
            <person name="Sun Y."/>
            <person name="Lan Y."/>
            <person name="Juniper S.K."/>
            <person name="Young C.R."/>
            <person name="Angers B."/>
            <person name="Qian P.Y."/>
        </authorList>
    </citation>
    <scope>NUCLEOTIDE SEQUENCE</scope>
    <source>
        <strain evidence="8">R07B-5</strain>
    </source>
</reference>
<dbReference type="PROSITE" id="PS00236">
    <property type="entry name" value="NEUROTR_ION_CHANNEL"/>
    <property type="match status" value="1"/>
</dbReference>
<dbReference type="InterPro" id="IPR038050">
    <property type="entry name" value="Neuro_actylchol_rec"/>
</dbReference>
<keyword evidence="9" id="KW-1185">Reference proteome</keyword>
<evidence type="ECO:0000256" key="3">
    <source>
        <dbReference type="ARBA" id="ARBA00022989"/>
    </source>
</evidence>
<dbReference type="InterPro" id="IPR036719">
    <property type="entry name" value="Neuro-gated_channel_TM_sf"/>
</dbReference>
<proteinExistence type="predicted"/>
<accession>A0AAD9KTW7</accession>
<dbReference type="AlphaFoldDB" id="A0AAD9KTW7"/>
<dbReference type="SUPFAM" id="SSF90112">
    <property type="entry name" value="Neurotransmitter-gated ion-channel transmembrane pore"/>
    <property type="match status" value="1"/>
</dbReference>
<dbReference type="InterPro" id="IPR006202">
    <property type="entry name" value="Neur_chan_lig-bd"/>
</dbReference>
<feature type="transmembrane region" description="Helical" evidence="5">
    <location>
        <begin position="125"/>
        <end position="145"/>
    </location>
</feature>
<feature type="transmembrane region" description="Helical" evidence="5">
    <location>
        <begin position="335"/>
        <end position="355"/>
    </location>
</feature>
<dbReference type="CDD" id="cd19051">
    <property type="entry name" value="LGIC_TM_cation"/>
    <property type="match status" value="1"/>
</dbReference>
<dbReference type="InterPro" id="IPR036734">
    <property type="entry name" value="Neur_chan_lig-bd_sf"/>
</dbReference>
<dbReference type="InterPro" id="IPR006029">
    <property type="entry name" value="Neurotrans-gated_channel_TM"/>
</dbReference>
<comment type="caution">
    <text evidence="8">The sequence shown here is derived from an EMBL/GenBank/DDBJ whole genome shotgun (WGS) entry which is preliminary data.</text>
</comment>
<dbReference type="Gene3D" id="1.20.58.390">
    <property type="entry name" value="Neurotransmitter-gated ion-channel transmembrane domain"/>
    <property type="match status" value="2"/>
</dbReference>
<sequence>MPAIIKSACRVNIADYPFDVQRCPLKFGSWTYHGFELNLTNFADTAMLDNYEGSGEWNLVGVPCERHEILYNCCPEPYPDVTFTVIMKRRPMFYLFHLLFPCVLLTAIGLMTFCLPPESGEKVSLAVTVLLAMTFFMLVIMENIPPTSEVVPLFEQFFGATILLLALTTVASVLVMNAHFRGLRGHRPPAWIRKLFLDWLARIVCMHKMANASPTMKQRDCNLPVAYSPRDTDPEHQVTRNGSAKTLASRASSSVALFAANHVNNAWTKNEADKGYSNCDAKPKESADPTLGQILDLLKEQRSHSKKKTGSDDHDHETDIAMTEWQMVAMVADRVMLIVFTLVALIVTTALFGGAPT</sequence>
<dbReference type="InterPro" id="IPR006201">
    <property type="entry name" value="Neur_channel"/>
</dbReference>
<keyword evidence="4 5" id="KW-0472">Membrane</keyword>
<comment type="subcellular location">
    <subcellularLocation>
        <location evidence="1">Membrane</location>
        <topology evidence="1">Multi-pass membrane protein</topology>
    </subcellularLocation>
</comment>
<protein>
    <submittedName>
        <fullName evidence="8">Uncharacterized protein</fullName>
    </submittedName>
</protein>
<dbReference type="InterPro" id="IPR018000">
    <property type="entry name" value="Neurotransmitter_ion_chnl_CS"/>
</dbReference>
<feature type="transmembrane region" description="Helical" evidence="5">
    <location>
        <begin position="157"/>
        <end position="178"/>
    </location>
</feature>
<feature type="transmembrane region" description="Helical" evidence="5">
    <location>
        <begin position="92"/>
        <end position="113"/>
    </location>
</feature>
<evidence type="ECO:0000313" key="9">
    <source>
        <dbReference type="Proteomes" id="UP001209878"/>
    </source>
</evidence>
<keyword evidence="3 5" id="KW-1133">Transmembrane helix</keyword>
<feature type="domain" description="Neurotransmitter-gated ion-channel transmembrane" evidence="7">
    <location>
        <begin position="99"/>
        <end position="352"/>
    </location>
</feature>
<dbReference type="FunFam" id="2.70.170.10:FF:000060">
    <property type="entry name" value="Nicotinic acetylcholine receptor subunit alpha4"/>
    <property type="match status" value="1"/>
</dbReference>
<evidence type="ECO:0000256" key="5">
    <source>
        <dbReference type="SAM" id="Phobius"/>
    </source>
</evidence>
<dbReference type="Proteomes" id="UP001209878">
    <property type="component" value="Unassembled WGS sequence"/>
</dbReference>
<evidence type="ECO:0000256" key="2">
    <source>
        <dbReference type="ARBA" id="ARBA00022692"/>
    </source>
</evidence>
<dbReference type="Gene3D" id="2.70.170.10">
    <property type="entry name" value="Neurotransmitter-gated ion-channel ligand-binding domain"/>
    <property type="match status" value="1"/>
</dbReference>
<evidence type="ECO:0000259" key="6">
    <source>
        <dbReference type="Pfam" id="PF02931"/>
    </source>
</evidence>
<evidence type="ECO:0000259" key="7">
    <source>
        <dbReference type="Pfam" id="PF02932"/>
    </source>
</evidence>
<keyword evidence="2 5" id="KW-0812">Transmembrane</keyword>
<dbReference type="GO" id="GO:0004888">
    <property type="term" value="F:transmembrane signaling receptor activity"/>
    <property type="evidence" value="ECO:0007669"/>
    <property type="project" value="InterPro"/>
</dbReference>
<name>A0AAD9KTW7_RIDPI</name>
<gene>
    <name evidence="8" type="ORF">NP493_603g00024</name>
</gene>
<organism evidence="8 9">
    <name type="scientific">Ridgeia piscesae</name>
    <name type="common">Tubeworm</name>
    <dbReference type="NCBI Taxonomy" id="27915"/>
    <lineage>
        <taxon>Eukaryota</taxon>
        <taxon>Metazoa</taxon>
        <taxon>Spiralia</taxon>
        <taxon>Lophotrochozoa</taxon>
        <taxon>Annelida</taxon>
        <taxon>Polychaeta</taxon>
        <taxon>Sedentaria</taxon>
        <taxon>Canalipalpata</taxon>
        <taxon>Sabellida</taxon>
        <taxon>Siboglinidae</taxon>
        <taxon>Ridgeia</taxon>
    </lineage>
</organism>
<dbReference type="SUPFAM" id="SSF63712">
    <property type="entry name" value="Nicotinic receptor ligand binding domain-like"/>
    <property type="match status" value="1"/>
</dbReference>